<dbReference type="PANTHER" id="PTHR45625:SF3">
    <property type="entry name" value="PEPTIDYL-PROLYL CIS-TRANS ISOMERASE B-RELATED"/>
    <property type="match status" value="1"/>
</dbReference>
<protein>
    <submittedName>
        <fullName evidence="4">Putative peptidyl-prolyl cis-trans isomerase B</fullName>
    </submittedName>
</protein>
<evidence type="ECO:0000259" key="3">
    <source>
        <dbReference type="PROSITE" id="PS50072"/>
    </source>
</evidence>
<dbReference type="PROSITE" id="PS50072">
    <property type="entry name" value="CSA_PPIASE_2"/>
    <property type="match status" value="1"/>
</dbReference>
<sequence length="306" mass="31903">MRIELVRYRKMEGIAVTDTIRQKHLAARDSKAKRGTILGVGLVIALAALTACGGSDAEKPVAGAETEAPSSAPPSAVPSAVPSELPEPSAPATVDPAKVTCEYRKDDSGSPAKFVGFPPKKPTKAALRAKTMTVRTNQGDIVIELTPYTPCTVNSFAFLAGKKYFDNTVCHRLVTAETNGLDLLQCGDPQAKGDGENPTDGTGGPGYLFPDENLGPQYVRGVVFMAQGGDAANSNGSQFAISFSNENAQLPAAYTPFGVVVQGMEVVDKIVKGGVNTAPDGIDITSDEGGSNAPKLPVKIKTVVVR</sequence>
<dbReference type="InterPro" id="IPR029000">
    <property type="entry name" value="Cyclophilin-like_dom_sf"/>
</dbReference>
<comment type="function">
    <text evidence="1">PPIases accelerate the folding of proteins. It catalyzes the cis-trans isomerization of proline imidic peptide bonds in oligopeptides.</text>
</comment>
<gene>
    <name evidence="4" type="primary">ppiB_1</name>
    <name evidence="4" type="ORF">Acor_52920</name>
</gene>
<keyword evidence="5" id="KW-1185">Reference proteome</keyword>
<evidence type="ECO:0000256" key="2">
    <source>
        <dbReference type="SAM" id="MobiDB-lite"/>
    </source>
</evidence>
<keyword evidence="4" id="KW-0413">Isomerase</keyword>
<dbReference type="InterPro" id="IPR044666">
    <property type="entry name" value="Cyclophilin_A-like"/>
</dbReference>
<accession>A0A5M3W3B5</accession>
<dbReference type="EMBL" id="BLAD01000066">
    <property type="protein sequence ID" value="GES03226.1"/>
    <property type="molecule type" value="Genomic_DNA"/>
</dbReference>
<proteinExistence type="predicted"/>
<reference evidence="4 5" key="1">
    <citation type="submission" date="2019-10" db="EMBL/GenBank/DDBJ databases">
        <title>Whole genome shotgun sequence of Acrocarpospora corrugata NBRC 13972.</title>
        <authorList>
            <person name="Ichikawa N."/>
            <person name="Kimura A."/>
            <person name="Kitahashi Y."/>
            <person name="Komaki H."/>
            <person name="Oguchi A."/>
        </authorList>
    </citation>
    <scope>NUCLEOTIDE SEQUENCE [LARGE SCALE GENOMIC DNA]</scope>
    <source>
        <strain evidence="4 5">NBRC 13972</strain>
    </source>
</reference>
<dbReference type="Pfam" id="PF00160">
    <property type="entry name" value="Pro_isomerase"/>
    <property type="match status" value="1"/>
</dbReference>
<comment type="caution">
    <text evidence="4">The sequence shown here is derived from an EMBL/GenBank/DDBJ whole genome shotgun (WGS) entry which is preliminary data.</text>
</comment>
<name>A0A5M3W3B5_9ACTN</name>
<dbReference type="SUPFAM" id="SSF50891">
    <property type="entry name" value="Cyclophilin-like"/>
    <property type="match status" value="1"/>
</dbReference>
<dbReference type="AlphaFoldDB" id="A0A5M3W3B5"/>
<dbReference type="Gene3D" id="2.40.100.10">
    <property type="entry name" value="Cyclophilin-like"/>
    <property type="match status" value="1"/>
</dbReference>
<dbReference type="Proteomes" id="UP000334990">
    <property type="component" value="Unassembled WGS sequence"/>
</dbReference>
<feature type="region of interest" description="Disordered" evidence="2">
    <location>
        <begin position="57"/>
        <end position="95"/>
    </location>
</feature>
<dbReference type="PANTHER" id="PTHR45625">
    <property type="entry name" value="PEPTIDYL-PROLYL CIS-TRANS ISOMERASE-RELATED"/>
    <property type="match status" value="1"/>
</dbReference>
<organism evidence="4 5">
    <name type="scientific">Acrocarpospora corrugata</name>
    <dbReference type="NCBI Taxonomy" id="35763"/>
    <lineage>
        <taxon>Bacteria</taxon>
        <taxon>Bacillati</taxon>
        <taxon>Actinomycetota</taxon>
        <taxon>Actinomycetes</taxon>
        <taxon>Streptosporangiales</taxon>
        <taxon>Streptosporangiaceae</taxon>
        <taxon>Acrocarpospora</taxon>
    </lineage>
</organism>
<evidence type="ECO:0000313" key="4">
    <source>
        <dbReference type="EMBL" id="GES03226.1"/>
    </source>
</evidence>
<evidence type="ECO:0000256" key="1">
    <source>
        <dbReference type="ARBA" id="ARBA00002388"/>
    </source>
</evidence>
<dbReference type="InterPro" id="IPR002130">
    <property type="entry name" value="Cyclophilin-type_PPIase_dom"/>
</dbReference>
<evidence type="ECO:0000313" key="5">
    <source>
        <dbReference type="Proteomes" id="UP000334990"/>
    </source>
</evidence>
<feature type="domain" description="PPIase cyclophilin-type" evidence="3">
    <location>
        <begin position="139"/>
        <end position="305"/>
    </location>
</feature>
<dbReference type="GO" id="GO:0003755">
    <property type="term" value="F:peptidyl-prolyl cis-trans isomerase activity"/>
    <property type="evidence" value="ECO:0007669"/>
    <property type="project" value="InterPro"/>
</dbReference>